<organism evidence="2 3">
    <name type="scientific">Actinacidiphila yanglinensis</name>
    <dbReference type="NCBI Taxonomy" id="310779"/>
    <lineage>
        <taxon>Bacteria</taxon>
        <taxon>Bacillati</taxon>
        <taxon>Actinomycetota</taxon>
        <taxon>Actinomycetes</taxon>
        <taxon>Kitasatosporales</taxon>
        <taxon>Streptomycetaceae</taxon>
        <taxon>Actinacidiphila</taxon>
    </lineage>
</organism>
<dbReference type="RefSeq" id="WP_103886101.1">
    <property type="nucleotide sequence ID" value="NZ_FNVU01000005.1"/>
</dbReference>
<name>A0A1H6AE81_9ACTN</name>
<proteinExistence type="predicted"/>
<keyword evidence="3" id="KW-1185">Reference proteome</keyword>
<feature type="region of interest" description="Disordered" evidence="1">
    <location>
        <begin position="1"/>
        <end position="42"/>
    </location>
</feature>
<evidence type="ECO:0000313" key="3">
    <source>
        <dbReference type="Proteomes" id="UP000236754"/>
    </source>
</evidence>
<accession>A0A1H6AE81</accession>
<evidence type="ECO:0000313" key="2">
    <source>
        <dbReference type="EMBL" id="SEG46056.1"/>
    </source>
</evidence>
<dbReference type="Proteomes" id="UP000236754">
    <property type="component" value="Unassembled WGS sequence"/>
</dbReference>
<evidence type="ECO:0000256" key="1">
    <source>
        <dbReference type="SAM" id="MobiDB-lite"/>
    </source>
</evidence>
<protein>
    <submittedName>
        <fullName evidence="2">Uncharacterized protein</fullName>
    </submittedName>
</protein>
<gene>
    <name evidence="2" type="ORF">SAMN05216223_105302</name>
</gene>
<sequence length="119" mass="12661">MTDQGRPGLKSLTAPATGPCLAEPAAPPTSRRAPKVAAEGVPSAVLPDQRRITQQRLIGWLHIVAPPDWRARVSATSHCACGRHLTAHGRADVLALVADHAEHRAACPLRNAPERRHAA</sequence>
<dbReference type="OrthoDB" id="4307204at2"/>
<dbReference type="EMBL" id="FNVU01000005">
    <property type="protein sequence ID" value="SEG46056.1"/>
    <property type="molecule type" value="Genomic_DNA"/>
</dbReference>
<dbReference type="AlphaFoldDB" id="A0A1H6AE81"/>
<reference evidence="2 3" key="1">
    <citation type="submission" date="2016-10" db="EMBL/GenBank/DDBJ databases">
        <authorList>
            <person name="de Groot N.N."/>
        </authorList>
    </citation>
    <scope>NUCLEOTIDE SEQUENCE [LARGE SCALE GENOMIC DNA]</scope>
    <source>
        <strain evidence="2 3">CGMCC 4.2023</strain>
    </source>
</reference>